<dbReference type="AlphaFoldDB" id="H0EBU2"/>
<dbReference type="Pfam" id="PF13439">
    <property type="entry name" value="Glyco_transf_4"/>
    <property type="match status" value="1"/>
</dbReference>
<dbReference type="GO" id="GO:0016757">
    <property type="term" value="F:glycosyltransferase activity"/>
    <property type="evidence" value="ECO:0007669"/>
    <property type="project" value="UniProtKB-KW"/>
</dbReference>
<feature type="compositionally biased region" description="Low complexity" evidence="3">
    <location>
        <begin position="199"/>
        <end position="209"/>
    </location>
</feature>
<evidence type="ECO:0000313" key="5">
    <source>
        <dbReference type="EMBL" id="EHN08844.1"/>
    </source>
</evidence>
<keyword evidence="1" id="KW-0328">Glycosyltransferase</keyword>
<dbReference type="EMBL" id="AGUD01000318">
    <property type="protein sequence ID" value="EHN08844.1"/>
    <property type="molecule type" value="Genomic_DNA"/>
</dbReference>
<gene>
    <name evidence="5" type="ORF">PAI11_43250</name>
</gene>
<dbReference type="InterPro" id="IPR004013">
    <property type="entry name" value="PHP_dom"/>
</dbReference>
<proteinExistence type="predicted"/>
<dbReference type="SUPFAM" id="SSF89550">
    <property type="entry name" value="PHP domain-like"/>
    <property type="match status" value="1"/>
</dbReference>
<protein>
    <recommendedName>
        <fullName evidence="4">Polymerase/histidinol phosphatase N-terminal domain-containing protein</fullName>
    </recommendedName>
</protein>
<evidence type="ECO:0000256" key="3">
    <source>
        <dbReference type="SAM" id="MobiDB-lite"/>
    </source>
</evidence>
<feature type="region of interest" description="Disordered" evidence="3">
    <location>
        <begin position="199"/>
        <end position="234"/>
    </location>
</feature>
<dbReference type="SMART" id="SM00481">
    <property type="entry name" value="POLIIIAc"/>
    <property type="match status" value="1"/>
</dbReference>
<feature type="compositionally biased region" description="Basic and acidic residues" evidence="3">
    <location>
        <begin position="210"/>
        <end position="219"/>
    </location>
</feature>
<dbReference type="Gene3D" id="3.20.20.140">
    <property type="entry name" value="Metal-dependent hydrolases"/>
    <property type="match status" value="1"/>
</dbReference>
<dbReference type="Pfam" id="PF00534">
    <property type="entry name" value="Glycos_transf_1"/>
    <property type="match status" value="1"/>
</dbReference>
<comment type="caution">
    <text evidence="5">The sequence shown here is derived from an EMBL/GenBank/DDBJ whole genome shotgun (WGS) entry which is preliminary data.</text>
</comment>
<dbReference type="InterPro" id="IPR052018">
    <property type="entry name" value="PHP_domain"/>
</dbReference>
<feature type="domain" description="Polymerase/histidinol phosphatase N-terminal" evidence="4">
    <location>
        <begin position="451"/>
        <end position="517"/>
    </location>
</feature>
<dbReference type="Pfam" id="PF13263">
    <property type="entry name" value="PHP_C"/>
    <property type="match status" value="1"/>
</dbReference>
<dbReference type="InterPro" id="IPR001296">
    <property type="entry name" value="Glyco_trans_1"/>
</dbReference>
<dbReference type="InterPro" id="IPR003141">
    <property type="entry name" value="Pol/His_phosphatase_N"/>
</dbReference>
<dbReference type="Gene3D" id="3.40.50.2000">
    <property type="entry name" value="Glycogen Phosphorylase B"/>
    <property type="match status" value="2"/>
</dbReference>
<dbReference type="InterPro" id="IPR028098">
    <property type="entry name" value="Glyco_trans_4-like_N"/>
</dbReference>
<reference evidence="5 6" key="1">
    <citation type="journal article" date="2013" name="Biodegradation">
        <title>Quantitative proteomic analysis of ibuprofen-degrading Patulibacter sp. strain I11.</title>
        <authorList>
            <person name="Almeida B."/>
            <person name="Kjeldal H."/>
            <person name="Lolas I."/>
            <person name="Knudsen A.D."/>
            <person name="Carvalho G."/>
            <person name="Nielsen K.L."/>
            <person name="Barreto Crespo M.T."/>
            <person name="Stensballe A."/>
            <person name="Nielsen J.L."/>
        </authorList>
    </citation>
    <scope>NUCLEOTIDE SEQUENCE [LARGE SCALE GENOMIC DNA]</scope>
    <source>
        <strain evidence="5 6">I11</strain>
    </source>
</reference>
<dbReference type="PANTHER" id="PTHR42924:SF3">
    <property type="entry name" value="POLYMERASE_HISTIDINOL PHOSPHATASE N-TERMINAL DOMAIN-CONTAINING PROTEIN"/>
    <property type="match status" value="1"/>
</dbReference>
<evidence type="ECO:0000313" key="6">
    <source>
        <dbReference type="Proteomes" id="UP000005143"/>
    </source>
</evidence>
<evidence type="ECO:0000259" key="4">
    <source>
        <dbReference type="SMART" id="SM00481"/>
    </source>
</evidence>
<feature type="compositionally biased region" description="Basic and acidic residues" evidence="3">
    <location>
        <begin position="304"/>
        <end position="317"/>
    </location>
</feature>
<dbReference type="InterPro" id="IPR016195">
    <property type="entry name" value="Pol/histidinol_Pase-like"/>
</dbReference>
<dbReference type="PANTHER" id="PTHR42924">
    <property type="entry name" value="EXONUCLEASE"/>
    <property type="match status" value="1"/>
</dbReference>
<accession>H0EBU2</accession>
<keyword evidence="2" id="KW-0808">Transferase</keyword>
<dbReference type="Pfam" id="PF02811">
    <property type="entry name" value="PHP"/>
    <property type="match status" value="1"/>
</dbReference>
<dbReference type="Proteomes" id="UP000005143">
    <property type="component" value="Unassembled WGS sequence"/>
</dbReference>
<dbReference type="CDD" id="cd07432">
    <property type="entry name" value="PHP_HisPPase"/>
    <property type="match status" value="1"/>
</dbReference>
<name>H0EBU2_9ACTN</name>
<dbReference type="GO" id="GO:0004534">
    <property type="term" value="F:5'-3' RNA exonuclease activity"/>
    <property type="evidence" value="ECO:0007669"/>
    <property type="project" value="TreeGrafter"/>
</dbReference>
<dbReference type="RefSeq" id="WP_007579269.1">
    <property type="nucleotide sequence ID" value="NZ_AGUD01000318.1"/>
</dbReference>
<dbReference type="SUPFAM" id="SSF53756">
    <property type="entry name" value="UDP-Glycosyltransferase/glycogen phosphorylase"/>
    <property type="match status" value="1"/>
</dbReference>
<sequence>MTSAAPLAIAQITPYPLEAGHPVTAHALRLASELAGRGHRVVVLAPSRDPQRVQRTRAALHEDAAGLLPAAGDPPAVLAVGEALPPIPGTTTAGTLPVDAARAVEDALTALPLDIVHVHEPFGPSVSSIALRHSRTLNVGTFHLPAERFIATQVTRKRASRLLGRLDDRQAASATTAALVAHSFPIGLGYVARVPPPAAADDAPGTAGADEARATDDARPPAADGTSGDRPLHIVVPFDEERPARRAALRALRRLDLSLPWRATVVVADGDAPTAPLKPELRERIDFLPVEELRAGRTAGERAPQADEAARPGDHDGVRLLPPDADVVILASTGPRPAPHALVAALHLGAIPVASRIGVHDELTDGGARGLLFEPGDGEVLVAQLERLLRDGALREELRAAGRAWTAGRTWAAHVDWVLERYAVVRARRHDPERFDPAVVARLRDRPRIDVDLHMHTDHSGDCATPVEVLLDAARRQGLGAIVITDHNEVSGAFEALEKAERFGVKVIVGEEVKTADQGEVIGMFLSERIPKGVTLQEAIAEIRRQGGLVYVPHPFDRMHSVPDYEHLLDVVGDVDAIEVFNPRVAIGSFNEEAAVFAEKYRIVAGAGSDSHVAAGLGSVRVRIPDFDGPEEFLVALSMAEIETKPGTLVYVQALKFLETKATPPGARRRVRERRVRRATRD</sequence>
<keyword evidence="6" id="KW-1185">Reference proteome</keyword>
<feature type="region of interest" description="Disordered" evidence="3">
    <location>
        <begin position="297"/>
        <end position="317"/>
    </location>
</feature>
<dbReference type="GO" id="GO:0035312">
    <property type="term" value="F:5'-3' DNA exonuclease activity"/>
    <property type="evidence" value="ECO:0007669"/>
    <property type="project" value="TreeGrafter"/>
</dbReference>
<evidence type="ECO:0000256" key="1">
    <source>
        <dbReference type="ARBA" id="ARBA00022676"/>
    </source>
</evidence>
<evidence type="ECO:0000256" key="2">
    <source>
        <dbReference type="ARBA" id="ARBA00022679"/>
    </source>
</evidence>
<organism evidence="5 6">
    <name type="scientific">Patulibacter medicamentivorans</name>
    <dbReference type="NCBI Taxonomy" id="1097667"/>
    <lineage>
        <taxon>Bacteria</taxon>
        <taxon>Bacillati</taxon>
        <taxon>Actinomycetota</taxon>
        <taxon>Thermoleophilia</taxon>
        <taxon>Solirubrobacterales</taxon>
        <taxon>Patulibacteraceae</taxon>
        <taxon>Patulibacter</taxon>
    </lineage>
</organism>